<evidence type="ECO:0000256" key="2">
    <source>
        <dbReference type="ARBA" id="ARBA00022737"/>
    </source>
</evidence>
<evidence type="ECO:0000256" key="1">
    <source>
        <dbReference type="ARBA" id="ARBA00022441"/>
    </source>
</evidence>
<dbReference type="PANTHER" id="PTHR46260:SF3">
    <property type="entry name" value="RING-TYPE DOMAIN-CONTAINING PROTEIN"/>
    <property type="match status" value="1"/>
</dbReference>
<proteinExistence type="predicted"/>
<keyword evidence="4" id="KW-1185">Reference proteome</keyword>
<dbReference type="GeneID" id="36382569"/>
<dbReference type="CTD" id="36382569"/>
<dbReference type="WBParaSite" id="SRAE_2000483000.1">
    <property type="protein sequence ID" value="SRAE_2000483000.1"/>
    <property type="gene ID" value="WBGene00265076"/>
</dbReference>
<dbReference type="WormBase" id="SRAE_2000483000">
    <property type="protein sequence ID" value="SRP11935"/>
    <property type="gene ID" value="WBGene00265076"/>
</dbReference>
<sequence>MNEYQERIRSETIGVERYSFPYMIKRFSYLYKPYLFTDERDKFYNEFFKNSNNYITNEILEYEEVHLLRKNIQKKPIKENVMEIISFINLSRFDSLFIKNIIFKNNYINQCEYALIELFFKLSEKVDLINSDDDINIDDISISSNIFTVIDLFKICGIDDNYDYFEPYDDSTECLFFKKPLKPGDRLYIFGGLDNDNKYFNYCIRWNIPYNVITLSKEISLNLYGGNCIVEEIKGRNVYLFGGYEKNESDINVLSNKIIKYDLVDETLENIETNLMCKRVNVGLCKENDNYFIYGGYNEHEDVCCEIEEISFPNDSTKIEIKIIGKASFRKFDKVGNGIKCEDFIYTIGKRFNENYLVQINFNVDDSKWKIFKLPNLFFDSKLIPHKNLIICTGGTNIYGEIQKTAFMVNVDNGNIITLPEMNCKRREHGIFIFNDYLYVFGGSTEENMSWERIFIKSPDQWKICYFEGLKNIRNFCFTTLIKS</sequence>
<evidence type="ECO:0000313" key="3">
    <source>
        <dbReference type="EMBL" id="CEF70196.2"/>
    </source>
</evidence>
<dbReference type="SUPFAM" id="SSF50965">
    <property type="entry name" value="Galactose oxidase, central domain"/>
    <property type="match status" value="1"/>
</dbReference>
<name>A0A090LRL5_STRRB</name>
<dbReference type="InterPro" id="IPR011043">
    <property type="entry name" value="Gal_Oxase/kelch_b-propeller"/>
</dbReference>
<reference evidence="5" key="2">
    <citation type="submission" date="2020-12" db="UniProtKB">
        <authorList>
            <consortium name="WormBaseParasite"/>
        </authorList>
    </citation>
    <scope>IDENTIFICATION</scope>
</reference>
<dbReference type="InterPro" id="IPR015915">
    <property type="entry name" value="Kelch-typ_b-propeller"/>
</dbReference>
<dbReference type="InterPro" id="IPR051746">
    <property type="entry name" value="Kelch_domain_containing_8"/>
</dbReference>
<dbReference type="RefSeq" id="XP_024509395.1">
    <property type="nucleotide sequence ID" value="XM_024643759.1"/>
</dbReference>
<dbReference type="Gene3D" id="2.120.10.80">
    <property type="entry name" value="Kelch-type beta propeller"/>
    <property type="match status" value="2"/>
</dbReference>
<keyword evidence="2" id="KW-0677">Repeat</keyword>
<dbReference type="AlphaFoldDB" id="A0A090LRL5"/>
<protein>
    <submittedName>
        <fullName evidence="3">Galactose oxidase/kelch, beta-propeller domain and Kelch-type beta propeller domain-containing protein</fullName>
    </submittedName>
</protein>
<dbReference type="PANTHER" id="PTHR46260">
    <property type="entry name" value="RING-TYPE DOMAIN-CONTAINING PROTEIN"/>
    <property type="match status" value="1"/>
</dbReference>
<evidence type="ECO:0000313" key="6">
    <source>
        <dbReference type="WormBase" id="SRAE_2000483000"/>
    </source>
</evidence>
<evidence type="ECO:0000313" key="4">
    <source>
        <dbReference type="Proteomes" id="UP000035682"/>
    </source>
</evidence>
<gene>
    <name evidence="3 5 6" type="ORF">SRAE_2000483000</name>
</gene>
<dbReference type="Proteomes" id="UP000035682">
    <property type="component" value="Unplaced"/>
</dbReference>
<reference evidence="3 4" key="1">
    <citation type="submission" date="2014-09" db="EMBL/GenBank/DDBJ databases">
        <authorList>
            <person name="Martin A.A."/>
        </authorList>
    </citation>
    <scope>NUCLEOTIDE SEQUENCE</scope>
    <source>
        <strain evidence="4">ED321</strain>
        <strain evidence="3">ED321 Heterogonic</strain>
    </source>
</reference>
<organism evidence="3">
    <name type="scientific">Strongyloides ratti</name>
    <name type="common">Parasitic roundworm</name>
    <dbReference type="NCBI Taxonomy" id="34506"/>
    <lineage>
        <taxon>Eukaryota</taxon>
        <taxon>Metazoa</taxon>
        <taxon>Ecdysozoa</taxon>
        <taxon>Nematoda</taxon>
        <taxon>Chromadorea</taxon>
        <taxon>Rhabditida</taxon>
        <taxon>Tylenchina</taxon>
        <taxon>Panagrolaimomorpha</taxon>
        <taxon>Strongyloidoidea</taxon>
        <taxon>Strongyloididae</taxon>
        <taxon>Strongyloides</taxon>
    </lineage>
</organism>
<dbReference type="EMBL" id="LN609529">
    <property type="protein sequence ID" value="CEF70196.2"/>
    <property type="molecule type" value="Genomic_DNA"/>
</dbReference>
<accession>A0A090LRL5</accession>
<evidence type="ECO:0000313" key="5">
    <source>
        <dbReference type="WBParaSite" id="SRAE_2000483000.1"/>
    </source>
</evidence>
<keyword evidence="1" id="KW-0880">Kelch repeat</keyword>